<name>A0A8A0RR59_9FIRM</name>
<reference evidence="1" key="1">
    <citation type="submission" date="2020-07" db="EMBL/GenBank/DDBJ databases">
        <title>Koleobacter methoxysyntrophicus gen. nov., sp. nov., a novel anaerobic bacterium isolated from deep subsurface oil field and proposal of Koleobacterales ord. nov. in the phylum Firmicutes.</title>
        <authorList>
            <person name="Sakamoto S."/>
            <person name="Tamaki H."/>
        </authorList>
    </citation>
    <scope>NUCLEOTIDE SEQUENCE</scope>
    <source>
        <strain evidence="1">NRmbB1</strain>
    </source>
</reference>
<proteinExistence type="predicted"/>
<evidence type="ECO:0000313" key="1">
    <source>
        <dbReference type="EMBL" id="QSQ09686.1"/>
    </source>
</evidence>
<dbReference type="EMBL" id="CP059066">
    <property type="protein sequence ID" value="QSQ09686.1"/>
    <property type="molecule type" value="Genomic_DNA"/>
</dbReference>
<dbReference type="RefSeq" id="WP_206707028.1">
    <property type="nucleotide sequence ID" value="NZ_CP059066.1"/>
</dbReference>
<accession>A0A8A0RR59</accession>
<protein>
    <submittedName>
        <fullName evidence="1">Uncharacterized protein</fullName>
    </submittedName>
</protein>
<sequence length="53" mass="6584">MEKSRIYRFLKGIFRVQTGFALVRIWSLNKVYPRKINIHLLDLFNKMRQREMK</sequence>
<evidence type="ECO:0000313" key="2">
    <source>
        <dbReference type="Proteomes" id="UP000662904"/>
    </source>
</evidence>
<dbReference type="Proteomes" id="UP000662904">
    <property type="component" value="Chromosome"/>
</dbReference>
<gene>
    <name evidence="1" type="ORF">H0A61_02065</name>
</gene>
<dbReference type="AlphaFoldDB" id="A0A8A0RR59"/>
<organism evidence="1 2">
    <name type="scientific">Koleobacter methoxysyntrophicus</name>
    <dbReference type="NCBI Taxonomy" id="2751313"/>
    <lineage>
        <taxon>Bacteria</taxon>
        <taxon>Bacillati</taxon>
        <taxon>Bacillota</taxon>
        <taxon>Clostridia</taxon>
        <taxon>Koleobacterales</taxon>
        <taxon>Koleobacteraceae</taxon>
        <taxon>Koleobacter</taxon>
    </lineage>
</organism>
<keyword evidence="2" id="KW-1185">Reference proteome</keyword>
<dbReference type="KEGG" id="kme:H0A61_02065"/>